<organism evidence="7 8">
    <name type="scientific">Leptolyngbya boryana NIES-2135</name>
    <dbReference type="NCBI Taxonomy" id="1973484"/>
    <lineage>
        <taxon>Bacteria</taxon>
        <taxon>Bacillati</taxon>
        <taxon>Cyanobacteriota</taxon>
        <taxon>Cyanophyceae</taxon>
        <taxon>Leptolyngbyales</taxon>
        <taxon>Leptolyngbyaceae</taxon>
        <taxon>Leptolyngbya group</taxon>
        <taxon>Leptolyngbya</taxon>
    </lineage>
</organism>
<dbReference type="GO" id="GO:0004540">
    <property type="term" value="F:RNA nuclease activity"/>
    <property type="evidence" value="ECO:0007669"/>
    <property type="project" value="InterPro"/>
</dbReference>
<dbReference type="EMBL" id="AP018203">
    <property type="protein sequence ID" value="BAY54308.1"/>
    <property type="molecule type" value="Genomic_DNA"/>
</dbReference>
<sequence length="114" mass="12949">MDRDLQSLLDMLQSAQIVMNYIAGRTKNELATDLQFQDAVIRRLLVIGEASNRISKATQQALTTIPWIAINGMRNRLVHEYDELDLNVVWDTVVNSLPVLILELEKVISVDKSQ</sequence>
<evidence type="ECO:0000256" key="5">
    <source>
        <dbReference type="ARBA" id="ARBA00022801"/>
    </source>
</evidence>
<dbReference type="Gene3D" id="1.20.120.580">
    <property type="entry name" value="bsu32300-like"/>
    <property type="match status" value="1"/>
</dbReference>
<name>A0A1Z4JCA0_LEPBY</name>
<keyword evidence="3" id="KW-0540">Nuclease</keyword>
<keyword evidence="1" id="KW-0597">Phosphoprotein</keyword>
<dbReference type="GO" id="GO:0016787">
    <property type="term" value="F:hydrolase activity"/>
    <property type="evidence" value="ECO:0007669"/>
    <property type="project" value="UniProtKB-KW"/>
</dbReference>
<dbReference type="PANTHER" id="PTHR34139:SF1">
    <property type="entry name" value="RNASE MJ1380-RELATED"/>
    <property type="match status" value="1"/>
</dbReference>
<keyword evidence="2" id="KW-1277">Toxin-antitoxin system</keyword>
<evidence type="ECO:0000256" key="2">
    <source>
        <dbReference type="ARBA" id="ARBA00022649"/>
    </source>
</evidence>
<evidence type="ECO:0000313" key="8">
    <source>
        <dbReference type="Proteomes" id="UP000217895"/>
    </source>
</evidence>
<dbReference type="Pfam" id="PF01934">
    <property type="entry name" value="HepT-like"/>
    <property type="match status" value="1"/>
</dbReference>
<comment type="similarity">
    <text evidence="6">Belongs to the HepT RNase toxin family.</text>
</comment>
<dbReference type="AlphaFoldDB" id="A0A1Z4JCA0"/>
<keyword evidence="8" id="KW-1185">Reference proteome</keyword>
<keyword evidence="5" id="KW-0378">Hydrolase</keyword>
<dbReference type="GO" id="GO:0110001">
    <property type="term" value="C:toxin-antitoxin complex"/>
    <property type="evidence" value="ECO:0007669"/>
    <property type="project" value="InterPro"/>
</dbReference>
<dbReference type="PANTHER" id="PTHR34139">
    <property type="entry name" value="UPF0331 PROTEIN MJ0127"/>
    <property type="match status" value="1"/>
</dbReference>
<evidence type="ECO:0000256" key="3">
    <source>
        <dbReference type="ARBA" id="ARBA00022722"/>
    </source>
</evidence>
<gene>
    <name evidence="7" type="ORF">NIES2135_11250</name>
</gene>
<accession>A0A1Z4JCA0</accession>
<proteinExistence type="inferred from homology"/>
<dbReference type="InterPro" id="IPR037038">
    <property type="entry name" value="HepT-like_sf"/>
</dbReference>
<reference evidence="7 8" key="1">
    <citation type="submission" date="2017-06" db="EMBL/GenBank/DDBJ databases">
        <title>Genome sequencing of cyanobaciteial culture collection at National Institute for Environmental Studies (NIES).</title>
        <authorList>
            <person name="Hirose Y."/>
            <person name="Shimura Y."/>
            <person name="Fujisawa T."/>
            <person name="Nakamura Y."/>
            <person name="Kawachi M."/>
        </authorList>
    </citation>
    <scope>NUCLEOTIDE SEQUENCE [LARGE SCALE GENOMIC DNA]</scope>
    <source>
        <strain evidence="7 8">NIES-2135</strain>
    </source>
</reference>
<dbReference type="Proteomes" id="UP000217895">
    <property type="component" value="Chromosome"/>
</dbReference>
<dbReference type="GO" id="GO:0000166">
    <property type="term" value="F:nucleotide binding"/>
    <property type="evidence" value="ECO:0007669"/>
    <property type="project" value="UniProtKB-KW"/>
</dbReference>
<dbReference type="InterPro" id="IPR008201">
    <property type="entry name" value="HepT-like"/>
</dbReference>
<keyword evidence="4" id="KW-0547">Nucleotide-binding</keyword>
<evidence type="ECO:0008006" key="9">
    <source>
        <dbReference type="Google" id="ProtNLM"/>
    </source>
</evidence>
<evidence type="ECO:0000256" key="1">
    <source>
        <dbReference type="ARBA" id="ARBA00022553"/>
    </source>
</evidence>
<evidence type="ECO:0000256" key="6">
    <source>
        <dbReference type="ARBA" id="ARBA00024207"/>
    </source>
</evidence>
<evidence type="ECO:0000313" key="7">
    <source>
        <dbReference type="EMBL" id="BAY54308.1"/>
    </source>
</evidence>
<evidence type="ECO:0000256" key="4">
    <source>
        <dbReference type="ARBA" id="ARBA00022741"/>
    </source>
</evidence>
<dbReference type="InterPro" id="IPR051813">
    <property type="entry name" value="HepT_RNase_toxin"/>
</dbReference>
<protein>
    <recommendedName>
        <fullName evidence="9">DUF86 domain-containing protein</fullName>
    </recommendedName>
</protein>